<gene>
    <name evidence="2" type="ORF">MF646_03055</name>
</gene>
<dbReference type="SUPFAM" id="SSF56300">
    <property type="entry name" value="Metallo-dependent phosphatases"/>
    <property type="match status" value="1"/>
</dbReference>
<feature type="domain" description="Calcineurin-like phosphoesterase" evidence="1">
    <location>
        <begin position="50"/>
        <end position="249"/>
    </location>
</feature>
<dbReference type="Gene3D" id="3.60.21.10">
    <property type="match status" value="1"/>
</dbReference>
<accession>A0A9X2A3K7</accession>
<evidence type="ECO:0000313" key="2">
    <source>
        <dbReference type="EMBL" id="MCL7746093.1"/>
    </source>
</evidence>
<dbReference type="InterPro" id="IPR051158">
    <property type="entry name" value="Metallophosphoesterase_sf"/>
</dbReference>
<comment type="caution">
    <text evidence="2">The sequence shown here is derived from an EMBL/GenBank/DDBJ whole genome shotgun (WGS) entry which is preliminary data.</text>
</comment>
<evidence type="ECO:0000259" key="1">
    <source>
        <dbReference type="Pfam" id="PF00149"/>
    </source>
</evidence>
<keyword evidence="3" id="KW-1185">Reference proteome</keyword>
<reference evidence="2" key="1">
    <citation type="submission" date="2022-02" db="EMBL/GenBank/DDBJ databases">
        <title>Halalkalibacter sp. nov. isolated from Lonar Lake, India.</title>
        <authorList>
            <person name="Joshi A."/>
            <person name="Thite S."/>
            <person name="Lodha T."/>
        </authorList>
    </citation>
    <scope>NUCLEOTIDE SEQUENCE</scope>
    <source>
        <strain evidence="2">MEB205</strain>
    </source>
</reference>
<proteinExistence type="predicted"/>
<dbReference type="PANTHER" id="PTHR31302">
    <property type="entry name" value="TRANSMEMBRANE PROTEIN WITH METALLOPHOSPHOESTERASE DOMAIN-RELATED"/>
    <property type="match status" value="1"/>
</dbReference>
<dbReference type="RefSeq" id="WP_250095019.1">
    <property type="nucleotide sequence ID" value="NZ_JAKRYL010000002.1"/>
</dbReference>
<organism evidence="2 3">
    <name type="scientific">Halalkalibacter alkaliphilus</name>
    <dbReference type="NCBI Taxonomy" id="2917993"/>
    <lineage>
        <taxon>Bacteria</taxon>
        <taxon>Bacillati</taxon>
        <taxon>Bacillota</taxon>
        <taxon>Bacilli</taxon>
        <taxon>Bacillales</taxon>
        <taxon>Bacillaceae</taxon>
        <taxon>Halalkalibacter</taxon>
    </lineage>
</organism>
<dbReference type="InterPro" id="IPR004843">
    <property type="entry name" value="Calcineurin-like_PHP"/>
</dbReference>
<dbReference type="PANTHER" id="PTHR31302:SF0">
    <property type="entry name" value="TRANSMEMBRANE PROTEIN WITH METALLOPHOSPHOESTERASE DOMAIN"/>
    <property type="match status" value="1"/>
</dbReference>
<dbReference type="AlphaFoldDB" id="A0A9X2A3K7"/>
<sequence>MRKVGGKGMLGLLLLFVVLIIYTVWDNQRIIVVEQEIVIEHLPEGFDGFTILQITDLHEREFGKNQASLIEKVNSVKYDAIVFTGDMLDSNASTNYRPFYQLIEGIHNKTHALYVPGNADPNNYFLHPTRPFEKDEFIKGMEHRGVKLLESIYTINDEAGAAIQFVEFDIAVKNKEIYLNRPEPNNEAYKAYMDHQKQLFDEMESLDKSNVTIALSHYPIVDRRIDYMASSPQFMFRQFDLLLAGHYHGGQIRLPFIGALFVPEPWYDRRGILPPRDRVKGLWEYRGIQQYVSTGLGSSDAIPMLRFRFLNPPEINILTLKKK</sequence>
<dbReference type="Pfam" id="PF00149">
    <property type="entry name" value="Metallophos"/>
    <property type="match status" value="1"/>
</dbReference>
<name>A0A9X2A3K7_9BACI</name>
<dbReference type="EMBL" id="JAKRYL010000002">
    <property type="protein sequence ID" value="MCL7746093.1"/>
    <property type="molecule type" value="Genomic_DNA"/>
</dbReference>
<evidence type="ECO:0000313" key="3">
    <source>
        <dbReference type="Proteomes" id="UP001139150"/>
    </source>
</evidence>
<dbReference type="InterPro" id="IPR029052">
    <property type="entry name" value="Metallo-depent_PP-like"/>
</dbReference>
<dbReference type="Proteomes" id="UP001139150">
    <property type="component" value="Unassembled WGS sequence"/>
</dbReference>
<dbReference type="GO" id="GO:0016787">
    <property type="term" value="F:hydrolase activity"/>
    <property type="evidence" value="ECO:0007669"/>
    <property type="project" value="InterPro"/>
</dbReference>
<protein>
    <submittedName>
        <fullName evidence="2">Metallophosphoesterase</fullName>
    </submittedName>
</protein>